<dbReference type="Gene3D" id="2.170.270.10">
    <property type="entry name" value="SET domain"/>
    <property type="match status" value="1"/>
</dbReference>
<evidence type="ECO:0000256" key="1">
    <source>
        <dbReference type="SAM" id="MobiDB-lite"/>
    </source>
</evidence>
<evidence type="ECO:0000313" key="3">
    <source>
        <dbReference type="Proteomes" id="UP001187531"/>
    </source>
</evidence>
<accession>A0AA88H1K0</accession>
<proteinExistence type="predicted"/>
<comment type="caution">
    <text evidence="2">The sequence shown here is derived from an EMBL/GenBank/DDBJ whole genome shotgun (WGS) entry which is preliminary data.</text>
</comment>
<dbReference type="InterPro" id="IPR046341">
    <property type="entry name" value="SET_dom_sf"/>
</dbReference>
<feature type="region of interest" description="Disordered" evidence="1">
    <location>
        <begin position="217"/>
        <end position="271"/>
    </location>
</feature>
<reference evidence="2" key="1">
    <citation type="submission" date="2023-07" db="EMBL/GenBank/DDBJ databases">
        <title>Chromosome-level genome assembly of Artemia franciscana.</title>
        <authorList>
            <person name="Jo E."/>
        </authorList>
    </citation>
    <scope>NUCLEOTIDE SEQUENCE</scope>
    <source>
        <tissue evidence="2">Whole body</tissue>
    </source>
</reference>
<dbReference type="Proteomes" id="UP001187531">
    <property type="component" value="Unassembled WGS sequence"/>
</dbReference>
<gene>
    <name evidence="2" type="ORF">QYM36_019112</name>
</gene>
<organism evidence="2 3">
    <name type="scientific">Artemia franciscana</name>
    <name type="common">Brine shrimp</name>
    <name type="synonym">Artemia sanfranciscana</name>
    <dbReference type="NCBI Taxonomy" id="6661"/>
    <lineage>
        <taxon>Eukaryota</taxon>
        <taxon>Metazoa</taxon>
        <taxon>Ecdysozoa</taxon>
        <taxon>Arthropoda</taxon>
        <taxon>Crustacea</taxon>
        <taxon>Branchiopoda</taxon>
        <taxon>Anostraca</taxon>
        <taxon>Artemiidae</taxon>
        <taxon>Artemia</taxon>
    </lineage>
</organism>
<keyword evidence="3" id="KW-1185">Reference proteome</keyword>
<feature type="compositionally biased region" description="Basic and acidic residues" evidence="1">
    <location>
        <begin position="254"/>
        <end position="264"/>
    </location>
</feature>
<sequence>MISNFNTVCTHHPEDYSRTILQDDLREHFNKAYPYRPVKWISVVHDTEKVSELNRERNAAFDAAEGVCQHDASHDQRMKMNKSLWGFRQVRHQAILKAMSEKRGHGTDIYDDLTEEKFAKAVHRLGYKDTLPSLVEVRQKYHSYRIRKTCPVEPVVEEILLQCVFCQSWIGLTLAKSLEKDAGMGFFASLPFMKNQVVIEYHGKRMASVEAKQLIQETPERCDRRNEDKKPKGVGDASSRRTEDNDRMVGTTKKAREIQTHDDSSSESGVSVIYERVEEKKAEKTRQLTQFDCVKDITAAAKRIVAAKEQIKPSKKKKKTNYD</sequence>
<dbReference type="AlphaFoldDB" id="A0AA88H1K0"/>
<dbReference type="EMBL" id="JAVRJZ010000526">
    <property type="protein sequence ID" value="KAK2702250.1"/>
    <property type="molecule type" value="Genomic_DNA"/>
</dbReference>
<feature type="compositionally biased region" description="Basic and acidic residues" evidence="1">
    <location>
        <begin position="218"/>
        <end position="247"/>
    </location>
</feature>
<protein>
    <submittedName>
        <fullName evidence="2">Uncharacterized protein</fullName>
    </submittedName>
</protein>
<name>A0AA88H1K0_ARTSF</name>
<evidence type="ECO:0000313" key="2">
    <source>
        <dbReference type="EMBL" id="KAK2702250.1"/>
    </source>
</evidence>